<dbReference type="PANTHER" id="PTHR10887:SF530">
    <property type="entry name" value="SUPERFAMILY I DNA HELICASES"/>
    <property type="match status" value="1"/>
</dbReference>
<dbReference type="SUPFAM" id="SSF54001">
    <property type="entry name" value="Cysteine proteinases"/>
    <property type="match status" value="1"/>
</dbReference>
<protein>
    <submittedName>
        <fullName evidence="4">DUF4011 domain-containing protein</fullName>
    </submittedName>
</protein>
<dbReference type="GO" id="GO:0004386">
    <property type="term" value="F:helicase activity"/>
    <property type="evidence" value="ECO:0007669"/>
    <property type="project" value="InterPro"/>
</dbReference>
<dbReference type="Pfam" id="PF18741">
    <property type="entry name" value="MTES_1575"/>
    <property type="match status" value="1"/>
</dbReference>
<dbReference type="InterPro" id="IPR011335">
    <property type="entry name" value="Restrct_endonuc-II-like"/>
</dbReference>
<reference evidence="4 5" key="1">
    <citation type="submission" date="2018-08" db="EMBL/GenBank/DDBJ databases">
        <title>A genome reference for cultivated species of the human gut microbiota.</title>
        <authorList>
            <person name="Zou Y."/>
            <person name="Xue W."/>
            <person name="Luo G."/>
        </authorList>
    </citation>
    <scope>NUCLEOTIDE SEQUENCE [LARGE SCALE GENOMIC DNA]</scope>
    <source>
        <strain evidence="4 5">AM17-44</strain>
    </source>
</reference>
<evidence type="ECO:0000259" key="1">
    <source>
        <dbReference type="Pfam" id="PF13086"/>
    </source>
</evidence>
<dbReference type="Gene3D" id="3.40.50.300">
    <property type="entry name" value="P-loop containing nucleotide triphosphate hydrolases"/>
    <property type="match status" value="2"/>
</dbReference>
<sequence length="1789" mass="205038">MSGEDLQRQTSINIQEKANLIDKLGVVNINIDYLKTVNYALFHNRIPVCQSVNVTNISKQPLNDIKVCCKGEFIRNYESNLIGRINTEETVRIISFEISPDASKLSVLTERVVTNFTLTVTSQNEIIEEKLYEIELMPYDHWLGTTIMPQTLVSFVTPNHPVINSLVVKAAAVLKQVSGSSLLTAYQTGNSNDVRLQIAAVFAAIHQLGIVYRSVPASYEDVGQRITMPDQVIATKIGNCIELTLLMASVLEAIGINCVVILQKGHAYLGVWLVDDCYSCSICDDASYIEKKCSRGIDEMLVVECTQVAQETASFEAAVKIAERNLADHSVFEMFIDIKRSRLERIFPLPTRVQSDGTWTFEETGVEHEQCSFEVKEHDRYDLSQMVDKGKKLTKFDIWERKLLDFSLRNSLLNLYLRRKAIQFISFDIDRIEDHLQDGEEYCIISKPNIGFQLDTSERLVRSKLHEQLHELIRSDIEHHILHTYQTENETRDVLKNIYRAARNAIEETGANSLFLTIGTLRWFETPQSEMPRYAPLLLLPVEMVYKKGHYYIRTRDEEISLNVTLMEFIRQNYGIHVNGLHPLPKDESGVDVPLIFAAIRAALKEQKRWDVEEECLLGTFSFSKFLMWNDVHSHREELRKNNIINSLVENKLTWTPDPITGNLRDIDQQVSPAEIALPVPVDSSQMAAVIEAGKGHSFILYGPPGTGKSQTITNLIANALYQGKRVLFVAEKMAALSVVQSRLAKIGLDSFCLELHSNKTTKRHVLQQLEKALQVTHIQSPEEFGFQADKIFEERKVLIAYMNALHEKEQKDGLSLYDCILRYEAISVAPMSNFSFNSSLDSLLIKEGIRGVENLLGSRFETVVKLVGHPSCHPLNGFRINREMLRHSEETVMELHKKIQVLKKLILKNNELSHTKELYELLLRDNSVDIFNEDAEELRLSWREIKAKWFIPRFFAKRSFLSRLRQYNHCIIEQEIDLLINQLSIYRKQHEEIEHIREILKQYFDIETPVDEMPENSILETAIGKMERWSENSAQMRDWLHWSEFCEELKVYGLDCVVKAMQTQDLDTTVVRDACLKALFQYKAEEKIRKSEILSTFEGMLFDNKVATYKHMTDEFQILTQKELYARLATRIPRVIDNVSSSSEIGLLNRNISNGGRGLSLRDLFDQIPTLLPRLCPCMLMSPMSVAQYIGLNQDKFDLVIFDEASQMPTSEAVGAIARGKSLIVVGDPKQMPPTSFFSSTNVDVEEACIDDMESILEDCRTLEIPSLQLSWHYRSRHESLIAFSNNEYYDDSLITFPSVDDQCTRVHYVPVSGYYDKGGKRYNMTEAQVIVKEIVRRLRDEELRKNSIGVIAFSVVQQSLIEDLLQEQLEKDKTLQDAVQQMYEPIFVKNLENVQGDERDVILFSIGYGPDKDGKISMNFGPLNNSGGERRLNVAVSRARQEMYVFSTLKSSDIDLRRSKARGVEGLKHFLRYAETQYLPSSSQHYNKHFNDTLLAEQIATELKKRGYMVATNIGRSQFKVDVAICDEKKADTYRLGILLDGEGYRNTHTTRDREVVQPSVLSTLNWQVMRVWSVDWFNNKERVINRIIERLSSSESESEQKSQIKSFDISQEKLEECSVNAREYICYNISKAEAINLADETLMQNIISIEQPITFMLLCRRVCALRGVGRVTLTLQRTLSLYEPSFYKDDSGVLWLNESDSHDYQIYRPNSHRDIIDIPQIELLNVIRESLLEQVAVDEDSLTLTAAKKLGFMRRGINVDTAFRKAIEALKNKGEIESVGGNIRLK</sequence>
<dbReference type="Pfam" id="PF13087">
    <property type="entry name" value="AAA_12"/>
    <property type="match status" value="1"/>
</dbReference>
<proteinExistence type="predicted"/>
<dbReference type="EMBL" id="QRJS01000039">
    <property type="protein sequence ID" value="RHH41258.1"/>
    <property type="molecule type" value="Genomic_DNA"/>
</dbReference>
<dbReference type="InterPro" id="IPR038765">
    <property type="entry name" value="Papain-like_cys_pep_sf"/>
</dbReference>
<dbReference type="InterPro" id="IPR027417">
    <property type="entry name" value="P-loop_NTPase"/>
</dbReference>
<dbReference type="Gene3D" id="3.10.620.30">
    <property type="match status" value="1"/>
</dbReference>
<dbReference type="InterPro" id="IPR045055">
    <property type="entry name" value="DNA2/NAM7-like"/>
</dbReference>
<dbReference type="InterPro" id="IPR041679">
    <property type="entry name" value="DNA2/NAM7-like_C"/>
</dbReference>
<evidence type="ECO:0000259" key="2">
    <source>
        <dbReference type="Pfam" id="PF13087"/>
    </source>
</evidence>
<name>A0A414WTK5_9BACT</name>
<dbReference type="SUPFAM" id="SSF52980">
    <property type="entry name" value="Restriction endonuclease-like"/>
    <property type="match status" value="1"/>
</dbReference>
<dbReference type="InterPro" id="IPR025103">
    <property type="entry name" value="DUF4011"/>
</dbReference>
<dbReference type="CDD" id="cd18808">
    <property type="entry name" value="SF1_C_Upf1"/>
    <property type="match status" value="1"/>
</dbReference>
<feature type="domain" description="DNA2/NAM7 helicase helicase" evidence="1">
    <location>
        <begin position="1194"/>
        <end position="1237"/>
    </location>
</feature>
<accession>A0A414WTK5</accession>
<evidence type="ECO:0000313" key="4">
    <source>
        <dbReference type="EMBL" id="RHH41258.1"/>
    </source>
</evidence>
<dbReference type="SUPFAM" id="SSF52540">
    <property type="entry name" value="P-loop containing nucleoside triphosphate hydrolases"/>
    <property type="match status" value="1"/>
</dbReference>
<gene>
    <name evidence="4" type="ORF">DW204_12655</name>
</gene>
<dbReference type="RefSeq" id="WP_118244380.1">
    <property type="nucleotide sequence ID" value="NZ_QRJS01000039.1"/>
</dbReference>
<dbReference type="InterPro" id="IPR041677">
    <property type="entry name" value="DNA2/NAM7_AAA_11"/>
</dbReference>
<feature type="domain" description="DNA2/NAM7 helicase-like C-terminal" evidence="2">
    <location>
        <begin position="1256"/>
        <end position="1449"/>
    </location>
</feature>
<feature type="domain" description="Restriction endonuclease type II-like" evidence="3">
    <location>
        <begin position="1499"/>
        <end position="1594"/>
    </location>
</feature>
<comment type="caution">
    <text evidence="4">The sequence shown here is derived from an EMBL/GenBank/DDBJ whole genome shotgun (WGS) entry which is preliminary data.</text>
</comment>
<dbReference type="Pfam" id="PF13086">
    <property type="entry name" value="AAA_11"/>
    <property type="match status" value="2"/>
</dbReference>
<dbReference type="Proteomes" id="UP000284998">
    <property type="component" value="Unassembled WGS sequence"/>
</dbReference>
<evidence type="ECO:0000259" key="3">
    <source>
        <dbReference type="Pfam" id="PF18741"/>
    </source>
</evidence>
<feature type="domain" description="DNA2/NAM7 helicase helicase" evidence="1">
    <location>
        <begin position="682"/>
        <end position="767"/>
    </location>
</feature>
<dbReference type="InterPro" id="IPR047187">
    <property type="entry name" value="SF1_C_Upf1"/>
</dbReference>
<dbReference type="FunFam" id="3.40.50.300:FF:002063">
    <property type="entry name" value="DNA helicase related protein"/>
    <property type="match status" value="1"/>
</dbReference>
<dbReference type="PANTHER" id="PTHR10887">
    <property type="entry name" value="DNA2/NAM7 HELICASE FAMILY"/>
    <property type="match status" value="1"/>
</dbReference>
<dbReference type="Pfam" id="PF13195">
    <property type="entry name" value="DUF4011"/>
    <property type="match status" value="1"/>
</dbReference>
<organism evidence="4 5">
    <name type="scientific">Phocaeicola plebeius</name>
    <dbReference type="NCBI Taxonomy" id="310297"/>
    <lineage>
        <taxon>Bacteria</taxon>
        <taxon>Pseudomonadati</taxon>
        <taxon>Bacteroidota</taxon>
        <taxon>Bacteroidia</taxon>
        <taxon>Bacteroidales</taxon>
        <taxon>Bacteroidaceae</taxon>
        <taxon>Phocaeicola</taxon>
    </lineage>
</organism>
<evidence type="ECO:0000313" key="5">
    <source>
        <dbReference type="Proteomes" id="UP000284998"/>
    </source>
</evidence>
<dbReference type="InterPro" id="IPR049468">
    <property type="entry name" value="Restrct_endonuc-II-like_dom"/>
</dbReference>